<sequence>MDGTRALLVGLALLSLMAMGIVTATDGVFPVPVETIQPPANLSIGVQVDQMGTSITATFRGGFGQNLLKSLQITVTSPDGKTETKNLGWQTGDTVKFTGTGCGDQVTGTAVYMDGIEYPFLNEVLPVVSGICSVGFKKVIDPCEEIAASPSLKTAPVEEIPGNKSVAIQANVDISTITVEFRGGFGQNLIKSLKVTRYAPDGTTETKDLGNKVGSTVNFIASNNCMERIGADVAFMDGTQYHFFDQVLHISRTQ</sequence>
<keyword evidence="2" id="KW-1185">Reference proteome</keyword>
<evidence type="ECO:0000313" key="1">
    <source>
        <dbReference type="EMBL" id="PWR72708.1"/>
    </source>
</evidence>
<protein>
    <submittedName>
        <fullName evidence="1">Uncharacterized protein</fullName>
    </submittedName>
</protein>
<proteinExistence type="predicted"/>
<dbReference type="Proteomes" id="UP000245657">
    <property type="component" value="Unassembled WGS sequence"/>
</dbReference>
<dbReference type="EMBL" id="QGMY01000006">
    <property type="protein sequence ID" value="PWR72708.1"/>
    <property type="molecule type" value="Genomic_DNA"/>
</dbReference>
<dbReference type="GeneID" id="97548599"/>
<name>A0A2V2N875_9EURY</name>
<reference evidence="1 2" key="1">
    <citation type="submission" date="2018-05" db="EMBL/GenBank/DDBJ databases">
        <title>Draft genome of Methanospirillum lacunae Ki8-1.</title>
        <authorList>
            <person name="Dueholm M.S."/>
            <person name="Nielsen P.H."/>
            <person name="Bakmann L.F."/>
            <person name="Otzen D.E."/>
        </authorList>
    </citation>
    <scope>NUCLEOTIDE SEQUENCE [LARGE SCALE GENOMIC DNA]</scope>
    <source>
        <strain evidence="1 2">Ki8-1</strain>
    </source>
</reference>
<dbReference type="RefSeq" id="WP_109968219.1">
    <property type="nucleotide sequence ID" value="NZ_CP176093.1"/>
</dbReference>
<dbReference type="AlphaFoldDB" id="A0A2V2N875"/>
<organism evidence="1 2">
    <name type="scientific">Methanospirillum lacunae</name>
    <dbReference type="NCBI Taxonomy" id="668570"/>
    <lineage>
        <taxon>Archaea</taxon>
        <taxon>Methanobacteriati</taxon>
        <taxon>Methanobacteriota</taxon>
        <taxon>Stenosarchaea group</taxon>
        <taxon>Methanomicrobia</taxon>
        <taxon>Methanomicrobiales</taxon>
        <taxon>Methanospirillaceae</taxon>
        <taxon>Methanospirillum</taxon>
    </lineage>
</organism>
<accession>A0A2V2N875</accession>
<comment type="caution">
    <text evidence="1">The sequence shown here is derived from an EMBL/GenBank/DDBJ whole genome shotgun (WGS) entry which is preliminary data.</text>
</comment>
<evidence type="ECO:0000313" key="2">
    <source>
        <dbReference type="Proteomes" id="UP000245657"/>
    </source>
</evidence>
<gene>
    <name evidence="1" type="ORF">DK846_07060</name>
</gene>
<dbReference type="OrthoDB" id="117298at2157"/>